<keyword evidence="2" id="KW-1185">Reference proteome</keyword>
<dbReference type="Proteomes" id="UP000245910">
    <property type="component" value="Chromosome IIII"/>
</dbReference>
<accession>A0A2L2SS70</accession>
<protein>
    <submittedName>
        <fullName evidence="1">Uncharacterized protein</fullName>
    </submittedName>
</protein>
<proteinExistence type="predicted"/>
<name>A0A2L2SS70_9HYPO</name>
<dbReference type="AlphaFoldDB" id="A0A2L2SS70"/>
<sequence>MCVKVEDKKQCRVCEKTIGPVTHIERPCDKALKDDGVLGDCGNIDTIEAISFIEECKDCEEKRKKAQEYK</sequence>
<organism evidence="1 2">
    <name type="scientific">Fusarium venenatum</name>
    <dbReference type="NCBI Taxonomy" id="56646"/>
    <lineage>
        <taxon>Eukaryota</taxon>
        <taxon>Fungi</taxon>
        <taxon>Dikarya</taxon>
        <taxon>Ascomycota</taxon>
        <taxon>Pezizomycotina</taxon>
        <taxon>Sordariomycetes</taxon>
        <taxon>Hypocreomycetidae</taxon>
        <taxon>Hypocreales</taxon>
        <taxon>Nectriaceae</taxon>
        <taxon>Fusarium</taxon>
    </lineage>
</organism>
<evidence type="ECO:0000313" key="1">
    <source>
        <dbReference type="EMBL" id="CEI42206.1"/>
    </source>
</evidence>
<reference evidence="2" key="1">
    <citation type="submission" date="2014-10" db="EMBL/GenBank/DDBJ databases">
        <authorList>
            <person name="King R."/>
        </authorList>
    </citation>
    <scope>NUCLEOTIDE SEQUENCE [LARGE SCALE GENOMIC DNA]</scope>
    <source>
        <strain evidence="2">A3/5</strain>
    </source>
</reference>
<evidence type="ECO:0000313" key="2">
    <source>
        <dbReference type="Proteomes" id="UP000245910"/>
    </source>
</evidence>
<dbReference type="EMBL" id="LN649232">
    <property type="protein sequence ID" value="CEI42206.1"/>
    <property type="molecule type" value="Genomic_DNA"/>
</dbReference>